<organism evidence="2 3">
    <name type="scientific">Candidatus Giovannonibacteria bacterium RIFCSPHIGHO2_02_43_13</name>
    <dbReference type="NCBI Taxonomy" id="1798330"/>
    <lineage>
        <taxon>Bacteria</taxon>
        <taxon>Candidatus Giovannoniibacteriota</taxon>
    </lineage>
</organism>
<dbReference type="Proteomes" id="UP000178425">
    <property type="component" value="Unassembled WGS sequence"/>
</dbReference>
<evidence type="ECO:0008006" key="4">
    <source>
        <dbReference type="Google" id="ProtNLM"/>
    </source>
</evidence>
<keyword evidence="1" id="KW-0812">Transmembrane</keyword>
<name>A0A1F5WQW2_9BACT</name>
<comment type="caution">
    <text evidence="2">The sequence shown here is derived from an EMBL/GenBank/DDBJ whole genome shotgun (WGS) entry which is preliminary data.</text>
</comment>
<sequence>MRNKKIISDVIIKRVQRPVPKKYPEKEIEPSYAKPQFKPISTKFQNESGFKSWRIAGIAVFAVVFSVTAVILIALRLSRIELVLTPKSTIVAVNKSVMLSRSAGVNSVEFSTLALPYPMSGSFASEEKKSIENKARGTVVIFNKSSKDPQVLIASTRIESPEGKIYRIPSTIIIPGTKVEGGKIIPGSKEVDVAADKPGAEYNIGLTDFTIPGFKGSPKFESVFARSKTEMSGGYVGNSQIITKNAVDAAVAELVSEANKNLKNIISKKLPEDSMFLSGSEEFAVISVETNPKLGMPISDGRKFEVKLNAEARGTIVKETDLAKMLLKNDVDLASLGGGEIRIKNINELDIKLLGYKFDATSLKMEVKGNATVEAAIDIDYTKNKLMNNRIGNSGDVLNLFPAVFRAELKYHPFWAGSLPGGMLNPMSRGRIDIQIISR</sequence>
<reference evidence="2 3" key="1">
    <citation type="journal article" date="2016" name="Nat. Commun.">
        <title>Thousands of microbial genomes shed light on interconnected biogeochemical processes in an aquifer system.</title>
        <authorList>
            <person name="Anantharaman K."/>
            <person name="Brown C.T."/>
            <person name="Hug L.A."/>
            <person name="Sharon I."/>
            <person name="Castelle C.J."/>
            <person name="Probst A.J."/>
            <person name="Thomas B.C."/>
            <person name="Singh A."/>
            <person name="Wilkins M.J."/>
            <person name="Karaoz U."/>
            <person name="Brodie E.L."/>
            <person name="Williams K.H."/>
            <person name="Hubbard S.S."/>
            <person name="Banfield J.F."/>
        </authorList>
    </citation>
    <scope>NUCLEOTIDE SEQUENCE [LARGE SCALE GENOMIC DNA]</scope>
</reference>
<dbReference type="AlphaFoldDB" id="A0A1F5WQW2"/>
<gene>
    <name evidence="2" type="ORF">A2W54_00310</name>
</gene>
<feature type="transmembrane region" description="Helical" evidence="1">
    <location>
        <begin position="53"/>
        <end position="75"/>
    </location>
</feature>
<evidence type="ECO:0000256" key="1">
    <source>
        <dbReference type="SAM" id="Phobius"/>
    </source>
</evidence>
<accession>A0A1F5WQW2</accession>
<dbReference type="EMBL" id="MFHI01000038">
    <property type="protein sequence ID" value="OGF77641.1"/>
    <property type="molecule type" value="Genomic_DNA"/>
</dbReference>
<evidence type="ECO:0000313" key="3">
    <source>
        <dbReference type="Proteomes" id="UP000178425"/>
    </source>
</evidence>
<proteinExistence type="predicted"/>
<evidence type="ECO:0000313" key="2">
    <source>
        <dbReference type="EMBL" id="OGF77641.1"/>
    </source>
</evidence>
<keyword evidence="1" id="KW-1133">Transmembrane helix</keyword>
<protein>
    <recommendedName>
        <fullName evidence="4">Baseplate protein J-like domain-containing protein</fullName>
    </recommendedName>
</protein>
<keyword evidence="1" id="KW-0472">Membrane</keyword>